<evidence type="ECO:0000256" key="2">
    <source>
        <dbReference type="ARBA" id="ARBA00022598"/>
    </source>
</evidence>
<name>A0A1V9XQ97_9ACAR</name>
<dbReference type="EC" id="6.3.1.2" evidence="1"/>
<dbReference type="PANTHER" id="PTHR20852">
    <property type="entry name" value="GLUTAMINE SYNTHETASE"/>
    <property type="match status" value="1"/>
</dbReference>
<keyword evidence="8" id="KW-1185">Reference proteome</keyword>
<keyword evidence="3" id="KW-0547">Nucleotide-binding</keyword>
<evidence type="ECO:0000313" key="8">
    <source>
        <dbReference type="Proteomes" id="UP000192247"/>
    </source>
</evidence>
<comment type="similarity">
    <text evidence="5">Belongs to the glutamine synthetase family.</text>
</comment>
<sequence length="215" mass="23798">MAEDYGVVVTLNPKPMSGELNGAGRHVNFFVEYTRADGGITVINAAIEKLLNQHKTYMENYHPRQGKDNERRLTGNYETSSGSFLAQRSTLGEALPRLPTSTSGEPYIITRPANGRRQLPQSCKWANRNCYVRQTLLRFAPGLVLLAFDSHVYFCRARKLAFTAGQHAKPRKRPPSAARRVASSNLFLSRSPLKCFSGDATLSHSAAAAVNEVFP</sequence>
<protein>
    <recommendedName>
        <fullName evidence="1">glutamine synthetase</fullName>
        <ecNumber evidence="1">6.3.1.2</ecNumber>
    </recommendedName>
</protein>
<dbReference type="SUPFAM" id="SSF55931">
    <property type="entry name" value="Glutamine synthetase/guanido kinase"/>
    <property type="match status" value="1"/>
</dbReference>
<dbReference type="GO" id="GO:0005737">
    <property type="term" value="C:cytoplasm"/>
    <property type="evidence" value="ECO:0007669"/>
    <property type="project" value="TreeGrafter"/>
</dbReference>
<dbReference type="GO" id="GO:0005524">
    <property type="term" value="F:ATP binding"/>
    <property type="evidence" value="ECO:0007669"/>
    <property type="project" value="UniProtKB-KW"/>
</dbReference>
<keyword evidence="4" id="KW-0067">ATP-binding</keyword>
<evidence type="ECO:0000259" key="6">
    <source>
        <dbReference type="PROSITE" id="PS51987"/>
    </source>
</evidence>
<dbReference type="GO" id="GO:0004356">
    <property type="term" value="F:glutamine synthetase activity"/>
    <property type="evidence" value="ECO:0007669"/>
    <property type="project" value="UniProtKB-EC"/>
</dbReference>
<dbReference type="PANTHER" id="PTHR20852:SF57">
    <property type="entry name" value="GLUTAMINE SYNTHETASE 2 CYTOPLASMIC"/>
    <property type="match status" value="1"/>
</dbReference>
<evidence type="ECO:0000256" key="1">
    <source>
        <dbReference type="ARBA" id="ARBA00012937"/>
    </source>
</evidence>
<feature type="domain" description="GS catalytic" evidence="6">
    <location>
        <begin position="1"/>
        <end position="215"/>
    </location>
</feature>
<proteinExistence type="inferred from homology"/>
<gene>
    <name evidence="7" type="ORF">BIW11_03217</name>
</gene>
<evidence type="ECO:0000256" key="5">
    <source>
        <dbReference type="PROSITE-ProRule" id="PRU01331"/>
    </source>
</evidence>
<dbReference type="InterPro" id="IPR050292">
    <property type="entry name" value="Glutamine_Synthetase"/>
</dbReference>
<reference evidence="7 8" key="1">
    <citation type="journal article" date="2017" name="Gigascience">
        <title>Draft genome of the honey bee ectoparasitic mite, Tropilaelaps mercedesae, is shaped by the parasitic life history.</title>
        <authorList>
            <person name="Dong X."/>
            <person name="Armstrong S.D."/>
            <person name="Xia D."/>
            <person name="Makepeace B.L."/>
            <person name="Darby A.C."/>
            <person name="Kadowaki T."/>
        </authorList>
    </citation>
    <scope>NUCLEOTIDE SEQUENCE [LARGE SCALE GENOMIC DNA]</scope>
    <source>
        <strain evidence="7">Wuxi-XJTLU</strain>
    </source>
</reference>
<dbReference type="InParanoid" id="A0A1V9XQ97"/>
<dbReference type="EMBL" id="MNPL01006015">
    <property type="protein sequence ID" value="OQR75664.1"/>
    <property type="molecule type" value="Genomic_DNA"/>
</dbReference>
<dbReference type="InterPro" id="IPR014746">
    <property type="entry name" value="Gln_synth/guanido_kin_cat_dom"/>
</dbReference>
<dbReference type="OrthoDB" id="1936100at2759"/>
<evidence type="ECO:0000313" key="7">
    <source>
        <dbReference type="EMBL" id="OQR75664.1"/>
    </source>
</evidence>
<dbReference type="STRING" id="418985.A0A1V9XQ97"/>
<keyword evidence="2" id="KW-0436">Ligase</keyword>
<dbReference type="AlphaFoldDB" id="A0A1V9XQ97"/>
<evidence type="ECO:0000256" key="3">
    <source>
        <dbReference type="ARBA" id="ARBA00022741"/>
    </source>
</evidence>
<dbReference type="Gene3D" id="3.30.590.10">
    <property type="entry name" value="Glutamine synthetase/guanido kinase, catalytic domain"/>
    <property type="match status" value="1"/>
</dbReference>
<dbReference type="PROSITE" id="PS51987">
    <property type="entry name" value="GS_CATALYTIC"/>
    <property type="match status" value="1"/>
</dbReference>
<dbReference type="Proteomes" id="UP000192247">
    <property type="component" value="Unassembled WGS sequence"/>
</dbReference>
<dbReference type="GO" id="GO:0006542">
    <property type="term" value="P:glutamine biosynthetic process"/>
    <property type="evidence" value="ECO:0007669"/>
    <property type="project" value="TreeGrafter"/>
</dbReference>
<evidence type="ECO:0000256" key="4">
    <source>
        <dbReference type="ARBA" id="ARBA00022840"/>
    </source>
</evidence>
<organism evidence="7 8">
    <name type="scientific">Tropilaelaps mercedesae</name>
    <dbReference type="NCBI Taxonomy" id="418985"/>
    <lineage>
        <taxon>Eukaryota</taxon>
        <taxon>Metazoa</taxon>
        <taxon>Ecdysozoa</taxon>
        <taxon>Arthropoda</taxon>
        <taxon>Chelicerata</taxon>
        <taxon>Arachnida</taxon>
        <taxon>Acari</taxon>
        <taxon>Parasitiformes</taxon>
        <taxon>Mesostigmata</taxon>
        <taxon>Gamasina</taxon>
        <taxon>Dermanyssoidea</taxon>
        <taxon>Laelapidae</taxon>
        <taxon>Tropilaelaps</taxon>
    </lineage>
</organism>
<comment type="caution">
    <text evidence="7">The sequence shown here is derived from an EMBL/GenBank/DDBJ whole genome shotgun (WGS) entry which is preliminary data.</text>
</comment>
<dbReference type="InterPro" id="IPR008146">
    <property type="entry name" value="Gln_synth_cat_dom"/>
</dbReference>
<accession>A0A1V9XQ97</accession>